<reference evidence="1" key="1">
    <citation type="submission" date="2021-01" db="EMBL/GenBank/DDBJ databases">
        <authorList>
            <person name="Corre E."/>
            <person name="Pelletier E."/>
            <person name="Niang G."/>
            <person name="Scheremetjew M."/>
            <person name="Finn R."/>
            <person name="Kale V."/>
            <person name="Holt S."/>
            <person name="Cochrane G."/>
            <person name="Meng A."/>
            <person name="Brown T."/>
            <person name="Cohen L."/>
        </authorList>
    </citation>
    <scope>NUCLEOTIDE SEQUENCE</scope>
    <source>
        <strain evidence="1">CCMP2222</strain>
    </source>
</reference>
<proteinExistence type="predicted"/>
<evidence type="ECO:0000313" key="1">
    <source>
        <dbReference type="EMBL" id="CAD9451185.1"/>
    </source>
</evidence>
<accession>A0A7S2DD47</accession>
<sequence length="126" mass="14083">MAGTTRDESTMQMMGLLPVPFETPTAYEGVESVMVRLDLVRGGKAEPVEEEVLLDPMYGPKVLCPDGSMTFLPRLRFNFVGAGCGKPLHMDTFRKGWRSMTVTEQTVHLHTAARKNRAMRERLGLV</sequence>
<dbReference type="EMBL" id="HBGQ01050888">
    <property type="protein sequence ID" value="CAD9451185.1"/>
    <property type="molecule type" value="Transcribed_RNA"/>
</dbReference>
<name>A0A7S2DD47_9DINO</name>
<protein>
    <submittedName>
        <fullName evidence="1">Uncharacterized protein</fullName>
    </submittedName>
</protein>
<dbReference type="AlphaFoldDB" id="A0A7S2DD47"/>
<gene>
    <name evidence="1" type="ORF">AAND1436_LOCUS24744</name>
</gene>
<organism evidence="1">
    <name type="scientific">Alexandrium andersonii</name>
    <dbReference type="NCBI Taxonomy" id="327968"/>
    <lineage>
        <taxon>Eukaryota</taxon>
        <taxon>Sar</taxon>
        <taxon>Alveolata</taxon>
        <taxon>Dinophyceae</taxon>
        <taxon>Gonyaulacales</taxon>
        <taxon>Pyrocystaceae</taxon>
        <taxon>Alexandrium</taxon>
    </lineage>
</organism>